<name>A0A9P3GEW7_9APHY</name>
<sequence length="71" mass="7612">MRVPLCTAYFFLLATTIFAAPTVHESSNAVVHTDAELRKFRGRSPSPGTVDPVLAHKAHYVVNEAGSAESA</sequence>
<evidence type="ECO:0000313" key="3">
    <source>
        <dbReference type="Proteomes" id="UP000703269"/>
    </source>
</evidence>
<keyword evidence="1" id="KW-0732">Signal</keyword>
<dbReference type="Proteomes" id="UP000703269">
    <property type="component" value="Unassembled WGS sequence"/>
</dbReference>
<feature type="signal peptide" evidence="1">
    <location>
        <begin position="1"/>
        <end position="19"/>
    </location>
</feature>
<proteinExistence type="predicted"/>
<feature type="chain" id="PRO_5040441192" evidence="1">
    <location>
        <begin position="20"/>
        <end position="71"/>
    </location>
</feature>
<protein>
    <submittedName>
        <fullName evidence="2">Uncharacterized protein</fullName>
    </submittedName>
</protein>
<evidence type="ECO:0000256" key="1">
    <source>
        <dbReference type="SAM" id="SignalP"/>
    </source>
</evidence>
<dbReference type="AlphaFoldDB" id="A0A9P3GEW7"/>
<accession>A0A9P3GEW7</accession>
<reference evidence="2 3" key="1">
    <citation type="submission" date="2021-08" db="EMBL/GenBank/DDBJ databases">
        <title>Draft Genome Sequence of Phanerochaete sordida strain YK-624.</title>
        <authorList>
            <person name="Mori T."/>
            <person name="Dohra H."/>
            <person name="Suzuki T."/>
            <person name="Kawagishi H."/>
            <person name="Hirai H."/>
        </authorList>
    </citation>
    <scope>NUCLEOTIDE SEQUENCE [LARGE SCALE GENOMIC DNA]</scope>
    <source>
        <strain evidence="2 3">YK-624</strain>
    </source>
</reference>
<organism evidence="2 3">
    <name type="scientific">Phanerochaete sordida</name>
    <dbReference type="NCBI Taxonomy" id="48140"/>
    <lineage>
        <taxon>Eukaryota</taxon>
        <taxon>Fungi</taxon>
        <taxon>Dikarya</taxon>
        <taxon>Basidiomycota</taxon>
        <taxon>Agaricomycotina</taxon>
        <taxon>Agaricomycetes</taxon>
        <taxon>Polyporales</taxon>
        <taxon>Phanerochaetaceae</taxon>
        <taxon>Phanerochaete</taxon>
    </lineage>
</organism>
<keyword evidence="3" id="KW-1185">Reference proteome</keyword>
<evidence type="ECO:0000313" key="2">
    <source>
        <dbReference type="EMBL" id="GJE93636.1"/>
    </source>
</evidence>
<dbReference type="EMBL" id="BPQB01000034">
    <property type="protein sequence ID" value="GJE93636.1"/>
    <property type="molecule type" value="Genomic_DNA"/>
</dbReference>
<comment type="caution">
    <text evidence="2">The sequence shown here is derived from an EMBL/GenBank/DDBJ whole genome shotgun (WGS) entry which is preliminary data.</text>
</comment>
<gene>
    <name evidence="2" type="ORF">PsYK624_097960</name>
</gene>